<dbReference type="Proteomes" id="UP000425960">
    <property type="component" value="Chromosome"/>
</dbReference>
<protein>
    <submittedName>
        <fullName evidence="2">Zinc ribbon domain-containing protein</fullName>
    </submittedName>
</protein>
<evidence type="ECO:0000259" key="1">
    <source>
        <dbReference type="Pfam" id="PF17032"/>
    </source>
</evidence>
<dbReference type="KEGG" id="dov:DSCO28_62000"/>
<evidence type="ECO:0000313" key="3">
    <source>
        <dbReference type="Proteomes" id="UP000425960"/>
    </source>
</evidence>
<organism evidence="2 3">
    <name type="scientific">Desulfosarcina ovata subsp. sediminis</name>
    <dbReference type="NCBI Taxonomy" id="885957"/>
    <lineage>
        <taxon>Bacteria</taxon>
        <taxon>Pseudomonadati</taxon>
        <taxon>Thermodesulfobacteriota</taxon>
        <taxon>Desulfobacteria</taxon>
        <taxon>Desulfobacterales</taxon>
        <taxon>Desulfosarcinaceae</taxon>
        <taxon>Desulfosarcina</taxon>
    </lineage>
</organism>
<reference evidence="2 3" key="1">
    <citation type="submission" date="2019-11" db="EMBL/GenBank/DDBJ databases">
        <title>Comparative genomics of hydrocarbon-degrading Desulfosarcina strains.</title>
        <authorList>
            <person name="Watanabe M."/>
            <person name="Kojima H."/>
            <person name="Fukui M."/>
        </authorList>
    </citation>
    <scope>NUCLEOTIDE SEQUENCE [LARGE SCALE GENOMIC DNA]</scope>
    <source>
        <strain evidence="2 3">28bB2T</strain>
    </source>
</reference>
<dbReference type="EMBL" id="AP021876">
    <property type="protein sequence ID" value="BBO85634.1"/>
    <property type="molecule type" value="Genomic_DNA"/>
</dbReference>
<dbReference type="InterPro" id="IPR053281">
    <property type="entry name" value="Double_zinc_ribbon"/>
</dbReference>
<dbReference type="AlphaFoldDB" id="A0A5K7ZZR1"/>
<name>A0A5K7ZZR1_9BACT</name>
<accession>A0A5K7ZZR1</accession>
<proteinExistence type="predicted"/>
<sequence length="104" mass="11676">MFLIAGVQPKTRRVDDQPRRCPACGRMQAYTTRVDHYLSLFFIPLVRVKQGERFLLCEYCGRPMDTGPSPEPAAPLSGTDITCVACGKSFDRSFNYCPHCGQRA</sequence>
<dbReference type="PANTHER" id="PTHR36718:SF1">
    <property type="entry name" value="DOUBLE ZINC RIBBON PROTEIN MJ0416"/>
    <property type="match status" value="1"/>
</dbReference>
<dbReference type="InterPro" id="IPR031493">
    <property type="entry name" value="Zinc_ribbon_15"/>
</dbReference>
<feature type="domain" description="Zinc-ribbon 15" evidence="1">
    <location>
        <begin position="20"/>
        <end position="101"/>
    </location>
</feature>
<dbReference type="Pfam" id="PF17032">
    <property type="entry name" value="Zn_ribbon_15"/>
    <property type="match status" value="1"/>
</dbReference>
<gene>
    <name evidence="2" type="ORF">DSCO28_62000</name>
</gene>
<dbReference type="PANTHER" id="PTHR36718">
    <property type="entry name" value="OS05G0435400 PROTEIN"/>
    <property type="match status" value="1"/>
</dbReference>
<evidence type="ECO:0000313" key="2">
    <source>
        <dbReference type="EMBL" id="BBO85634.1"/>
    </source>
</evidence>